<evidence type="ECO:0000313" key="4">
    <source>
        <dbReference type="Proteomes" id="UP000198620"/>
    </source>
</evidence>
<dbReference type="AlphaFoldDB" id="A0A1H7NRT2"/>
<gene>
    <name evidence="3" type="ORF">SAMN05216387_107101</name>
</gene>
<dbReference type="InterPro" id="IPR041196">
    <property type="entry name" value="LPD37"/>
</dbReference>
<dbReference type="Proteomes" id="UP000198620">
    <property type="component" value="Unassembled WGS sequence"/>
</dbReference>
<protein>
    <recommendedName>
        <fullName evidence="2">Large polyvalent protein associated domain-containing protein</fullName>
    </recommendedName>
</protein>
<dbReference type="Pfam" id="PF18853">
    <property type="entry name" value="LPD37"/>
    <property type="match status" value="1"/>
</dbReference>
<dbReference type="EMBL" id="FOBH01000007">
    <property type="protein sequence ID" value="SEL25727.1"/>
    <property type="molecule type" value="Genomic_DNA"/>
</dbReference>
<dbReference type="STRING" id="1233.SAMN05216387_107101"/>
<evidence type="ECO:0000259" key="2">
    <source>
        <dbReference type="Pfam" id="PF18853"/>
    </source>
</evidence>
<feature type="region of interest" description="Disordered" evidence="1">
    <location>
        <begin position="61"/>
        <end position="145"/>
    </location>
</feature>
<feature type="compositionally biased region" description="Basic and acidic residues" evidence="1">
    <location>
        <begin position="91"/>
        <end position="127"/>
    </location>
</feature>
<organism evidence="3 4">
    <name type="scientific">Nitrosovibrio tenuis</name>
    <dbReference type="NCBI Taxonomy" id="1233"/>
    <lineage>
        <taxon>Bacteria</taxon>
        <taxon>Pseudomonadati</taxon>
        <taxon>Pseudomonadota</taxon>
        <taxon>Betaproteobacteria</taxon>
        <taxon>Nitrosomonadales</taxon>
        <taxon>Nitrosomonadaceae</taxon>
        <taxon>Nitrosovibrio</taxon>
    </lineage>
</organism>
<feature type="domain" description="Large polyvalent protein associated" evidence="2">
    <location>
        <begin position="193"/>
        <end position="431"/>
    </location>
</feature>
<feature type="compositionally biased region" description="Basic and acidic residues" evidence="1">
    <location>
        <begin position="61"/>
        <end position="78"/>
    </location>
</feature>
<evidence type="ECO:0000256" key="1">
    <source>
        <dbReference type="SAM" id="MobiDB-lite"/>
    </source>
</evidence>
<keyword evidence="4" id="KW-1185">Reference proteome</keyword>
<accession>A0A1H7NRT2</accession>
<proteinExistence type="predicted"/>
<evidence type="ECO:0000313" key="3">
    <source>
        <dbReference type="EMBL" id="SEL25727.1"/>
    </source>
</evidence>
<reference evidence="3 4" key="1">
    <citation type="submission" date="2016-10" db="EMBL/GenBank/DDBJ databases">
        <authorList>
            <person name="de Groot N.N."/>
        </authorList>
    </citation>
    <scope>NUCLEOTIDE SEQUENCE [LARGE SCALE GENOMIC DNA]</scope>
    <source>
        <strain evidence="3 4">Nv1</strain>
    </source>
</reference>
<name>A0A1H7NRT2_9PROT</name>
<sequence>MGVYYLKRKKNEQHKLRASMVKNKAVIEAYRKESGKIDFGHIQRAIMSGSADHLIGLHEETVRSSQKEKNAAYKERHGFGQPKKALAGNPEEQKKSEEWERRRAERDAAKDKELESFGQPKTEDQPKSTEGQSRGMPKRGIIEADDPSIYGSELLGWEGRRYEDFHSTLEAMKRTPKFSRTPNKEDVAFAHDFLVELADVDELFRHAISHKTSLKGVFSEVYPDAVYVGDGTREDERDESGADHRYVFKLPNGKQFYVYERDNGEVFIDVSHFSTGERGQAVYAAVANWAYNTKRKFIGDPAGLTADSLIRRTSNMLSSALRFGTVKHLEAAPQQIAGDPKNGVPPLDWSGDDVAKTRALIHTFIETLHNKFPEITSYRYDFANRQFTDRLGRPVGLDRFTHAEATGLGGSARAGKASMRRGILIQSLISSEGSERPGILEQVLNRSSALVLRGKLEGIFSRKAESERISAIRQRLKAAAFKKTQATHSGGLVVSGEHKSAVQTIVDAISSAWKNAPEMVVVSDMNDSAVPDAVRETNSQQMSQGAVGQPEGFFYDGKVYIVASEMRSPEGHCSCGVP</sequence>